<dbReference type="GO" id="GO:0005886">
    <property type="term" value="C:plasma membrane"/>
    <property type="evidence" value="ECO:0007669"/>
    <property type="project" value="UniProtKB-SubCell"/>
</dbReference>
<keyword evidence="6 10" id="KW-0472">Membrane</keyword>
<keyword evidence="7 9" id="KW-0807">Transducer</keyword>
<dbReference type="InterPro" id="IPR004089">
    <property type="entry name" value="MCPsignal_dom"/>
</dbReference>
<evidence type="ECO:0000256" key="5">
    <source>
        <dbReference type="ARBA" id="ARBA00022989"/>
    </source>
</evidence>
<evidence type="ECO:0000313" key="14">
    <source>
        <dbReference type="Proteomes" id="UP001056429"/>
    </source>
</evidence>
<dbReference type="CDD" id="cd06225">
    <property type="entry name" value="HAMP"/>
    <property type="match status" value="1"/>
</dbReference>
<comment type="subcellular location">
    <subcellularLocation>
        <location evidence="1">Cell membrane</location>
        <topology evidence="1">Multi-pass membrane protein</topology>
    </subcellularLocation>
</comment>
<dbReference type="CDD" id="cd11386">
    <property type="entry name" value="MCP_signal"/>
    <property type="match status" value="1"/>
</dbReference>
<evidence type="ECO:0000256" key="6">
    <source>
        <dbReference type="ARBA" id="ARBA00023136"/>
    </source>
</evidence>
<dbReference type="CDD" id="cd18773">
    <property type="entry name" value="PDC1_HK_sensor"/>
    <property type="match status" value="1"/>
</dbReference>
<dbReference type="PANTHER" id="PTHR32089">
    <property type="entry name" value="METHYL-ACCEPTING CHEMOTAXIS PROTEIN MCPB"/>
    <property type="match status" value="1"/>
</dbReference>
<proteinExistence type="inferred from homology"/>
<dbReference type="Pfam" id="PF00672">
    <property type="entry name" value="HAMP"/>
    <property type="match status" value="1"/>
</dbReference>
<reference evidence="13" key="1">
    <citation type="journal article" date="2021" name="mSystems">
        <title>Bacteria and Archaea Synergistically Convert Glycine Betaine to Biogenic Methane in the Formosa Cold Seep of the South China Sea.</title>
        <authorList>
            <person name="Li L."/>
            <person name="Zhang W."/>
            <person name="Zhang S."/>
            <person name="Song L."/>
            <person name="Sun Q."/>
            <person name="Zhang H."/>
            <person name="Xiang H."/>
            <person name="Dong X."/>
        </authorList>
    </citation>
    <scope>NUCLEOTIDE SEQUENCE</scope>
    <source>
        <strain evidence="13">ZWT</strain>
    </source>
</reference>
<evidence type="ECO:0000256" key="7">
    <source>
        <dbReference type="ARBA" id="ARBA00023224"/>
    </source>
</evidence>
<evidence type="ECO:0000256" key="1">
    <source>
        <dbReference type="ARBA" id="ARBA00004651"/>
    </source>
</evidence>
<dbReference type="InterPro" id="IPR003660">
    <property type="entry name" value="HAMP_dom"/>
</dbReference>
<dbReference type="Pfam" id="PF00015">
    <property type="entry name" value="MCPsignal"/>
    <property type="match status" value="1"/>
</dbReference>
<comment type="caution">
    <text evidence="13">The sequence shown here is derived from an EMBL/GenBank/DDBJ whole genome shotgun (WGS) entry which is preliminary data.</text>
</comment>
<keyword evidence="4 10" id="KW-0812">Transmembrane</keyword>
<keyword evidence="3" id="KW-0145">Chemotaxis</keyword>
<feature type="transmembrane region" description="Helical" evidence="10">
    <location>
        <begin position="21"/>
        <end position="42"/>
    </location>
</feature>
<reference evidence="13" key="2">
    <citation type="submission" date="2021-04" db="EMBL/GenBank/DDBJ databases">
        <authorList>
            <person name="Dong X."/>
        </authorList>
    </citation>
    <scope>NUCLEOTIDE SEQUENCE</scope>
    <source>
        <strain evidence="13">ZWT</strain>
    </source>
</reference>
<feature type="domain" description="Methyl-accepting transducer" evidence="11">
    <location>
        <begin position="393"/>
        <end position="650"/>
    </location>
</feature>
<dbReference type="Gene3D" id="6.10.340.10">
    <property type="match status" value="1"/>
</dbReference>
<organism evidence="13 14">
    <name type="scientific">Oceanirhabdus seepicola</name>
    <dbReference type="NCBI Taxonomy" id="2828781"/>
    <lineage>
        <taxon>Bacteria</taxon>
        <taxon>Bacillati</taxon>
        <taxon>Bacillota</taxon>
        <taxon>Clostridia</taxon>
        <taxon>Eubacteriales</taxon>
        <taxon>Clostridiaceae</taxon>
        <taxon>Oceanirhabdus</taxon>
    </lineage>
</organism>
<sequence length="679" mass="75347">MGSKKAKNKKNSATLTIRNKMIILVLALIIIPIVSLGTIAYVKSKTIVEKQFKDSMQQLNNDIEQSVEHYFDGYKYGIEMISKNVDAEDILIHPEYEPFLMELFENYMDSYPDGTHIYMGTVDGNFRMYPEKTMASDYDPRIRPWYKKAVEKKETIFSDIYEDVVNGKLSIACAAPVYESGNKNKLVGVVSITIPLDKLNEKINSIKVGEKGYPYILDSYGNFITHKNSDLVGQEIHVEEIHDMLKNSLEEGIVEYDWKEADGSISKKFSAFKKMPEMEWTVLSALYLDEVDDDVNGMLITVVIISAIIVLLFSVVGIMFSRNLTGSITKITEEMNKVKDGDFTVKLDIKSNDEIGNLANNFNVMIENVKELLFETKNVSEQVSDAARNLAATSEEVSASNEEIVNSVEQIAQGASQQAMDAENGAKLGLNLDNKFNQLANNTDTMAENANEVININTNGVNVVKGLKEKTDLNNKSIDKIEVAIKRLSEQSSAIQNILETIGSIADQTNLLALNASIEAARAGEAGKGFAVVAEEIRKLADGSSSATNEIKEIVNATMQESNNAVQIMNEVRVVSTDQTKSVEEANNAFENISKSIYVITNKIEEVTKYVNDVMEDKDLIVKSIESISAVSEETAASSEEVTASVQQQSLAIDQVTESAQRLNDFSLKLNDQIDKFKI</sequence>
<dbReference type="InterPro" id="IPR033479">
    <property type="entry name" value="dCache_1"/>
</dbReference>
<evidence type="ECO:0000256" key="8">
    <source>
        <dbReference type="ARBA" id="ARBA00029447"/>
    </source>
</evidence>
<evidence type="ECO:0000259" key="11">
    <source>
        <dbReference type="PROSITE" id="PS50111"/>
    </source>
</evidence>
<evidence type="ECO:0000256" key="10">
    <source>
        <dbReference type="SAM" id="Phobius"/>
    </source>
</evidence>
<name>A0A9J6P6P7_9CLOT</name>
<feature type="transmembrane region" description="Helical" evidence="10">
    <location>
        <begin position="298"/>
        <end position="320"/>
    </location>
</feature>
<accession>A0A9J6P6P7</accession>
<evidence type="ECO:0000256" key="4">
    <source>
        <dbReference type="ARBA" id="ARBA00022692"/>
    </source>
</evidence>
<evidence type="ECO:0000256" key="9">
    <source>
        <dbReference type="PROSITE-ProRule" id="PRU00284"/>
    </source>
</evidence>
<dbReference type="InterPro" id="IPR029151">
    <property type="entry name" value="Sensor-like_sf"/>
</dbReference>
<dbReference type="PROSITE" id="PS50111">
    <property type="entry name" value="CHEMOTAXIS_TRANSDUC_2"/>
    <property type="match status" value="1"/>
</dbReference>
<dbReference type="GO" id="GO:0007165">
    <property type="term" value="P:signal transduction"/>
    <property type="evidence" value="ECO:0007669"/>
    <property type="project" value="UniProtKB-KW"/>
</dbReference>
<protein>
    <submittedName>
        <fullName evidence="13">Methyl-accepting chemotaxis protein</fullName>
    </submittedName>
</protein>
<evidence type="ECO:0000259" key="12">
    <source>
        <dbReference type="PROSITE" id="PS50885"/>
    </source>
</evidence>
<dbReference type="GO" id="GO:0006935">
    <property type="term" value="P:chemotaxis"/>
    <property type="evidence" value="ECO:0007669"/>
    <property type="project" value="UniProtKB-KW"/>
</dbReference>
<dbReference type="PROSITE" id="PS50885">
    <property type="entry name" value="HAMP"/>
    <property type="match status" value="1"/>
</dbReference>
<dbReference type="Gene3D" id="3.30.450.20">
    <property type="entry name" value="PAS domain"/>
    <property type="match status" value="1"/>
</dbReference>
<feature type="domain" description="HAMP" evidence="12">
    <location>
        <begin position="322"/>
        <end position="374"/>
    </location>
</feature>
<dbReference type="PANTHER" id="PTHR32089:SF112">
    <property type="entry name" value="LYSOZYME-LIKE PROTEIN-RELATED"/>
    <property type="match status" value="1"/>
</dbReference>
<dbReference type="AlphaFoldDB" id="A0A9J6P6P7"/>
<keyword evidence="5 10" id="KW-1133">Transmembrane helix</keyword>
<gene>
    <name evidence="13" type="ORF">KDK92_21295</name>
</gene>
<dbReference type="Gene3D" id="1.10.287.950">
    <property type="entry name" value="Methyl-accepting chemotaxis protein"/>
    <property type="match status" value="1"/>
</dbReference>
<dbReference type="EMBL" id="JAGSOJ010000005">
    <property type="protein sequence ID" value="MCM1992267.1"/>
    <property type="molecule type" value="Genomic_DNA"/>
</dbReference>
<evidence type="ECO:0000256" key="2">
    <source>
        <dbReference type="ARBA" id="ARBA00022475"/>
    </source>
</evidence>
<dbReference type="Pfam" id="PF02743">
    <property type="entry name" value="dCache_1"/>
    <property type="match status" value="1"/>
</dbReference>
<keyword evidence="14" id="KW-1185">Reference proteome</keyword>
<dbReference type="Proteomes" id="UP001056429">
    <property type="component" value="Unassembled WGS sequence"/>
</dbReference>
<dbReference type="CDD" id="cd12912">
    <property type="entry name" value="PDC2_MCP_like"/>
    <property type="match status" value="1"/>
</dbReference>
<evidence type="ECO:0000256" key="3">
    <source>
        <dbReference type="ARBA" id="ARBA00022500"/>
    </source>
</evidence>
<keyword evidence="2" id="KW-1003">Cell membrane</keyword>
<dbReference type="SUPFAM" id="SSF103190">
    <property type="entry name" value="Sensory domain-like"/>
    <property type="match status" value="1"/>
</dbReference>
<dbReference type="SMART" id="SM00283">
    <property type="entry name" value="MA"/>
    <property type="match status" value="1"/>
</dbReference>
<dbReference type="RefSeq" id="WP_250861427.1">
    <property type="nucleotide sequence ID" value="NZ_JAGSOJ010000005.1"/>
</dbReference>
<evidence type="ECO:0000313" key="13">
    <source>
        <dbReference type="EMBL" id="MCM1992267.1"/>
    </source>
</evidence>
<dbReference type="SUPFAM" id="SSF58104">
    <property type="entry name" value="Methyl-accepting chemotaxis protein (MCP) signaling domain"/>
    <property type="match status" value="1"/>
</dbReference>
<dbReference type="SMART" id="SM00304">
    <property type="entry name" value="HAMP"/>
    <property type="match status" value="1"/>
</dbReference>
<comment type="similarity">
    <text evidence="8">Belongs to the methyl-accepting chemotaxis (MCP) protein family.</text>
</comment>